<dbReference type="GO" id="GO:0016779">
    <property type="term" value="F:nucleotidyltransferase activity"/>
    <property type="evidence" value="ECO:0007669"/>
    <property type="project" value="UniProtKB-ARBA"/>
</dbReference>
<dbReference type="InterPro" id="IPR050065">
    <property type="entry name" value="GlmU-like"/>
</dbReference>
<name>A0A1I4FHQ9_9HYPH</name>
<keyword evidence="1 3" id="KW-0808">Transferase</keyword>
<dbReference type="OrthoDB" id="9803036at2"/>
<dbReference type="RefSeq" id="WP_092036556.1">
    <property type="nucleotide sequence ID" value="NZ_FOTK01000001.1"/>
</dbReference>
<dbReference type="STRING" id="582667.SAMN05192568_1001355"/>
<dbReference type="InterPro" id="IPR011004">
    <property type="entry name" value="Trimer_LpxA-like_sf"/>
</dbReference>
<reference evidence="4" key="1">
    <citation type="submission" date="2016-10" db="EMBL/GenBank/DDBJ databases">
        <authorList>
            <person name="Varghese N."/>
            <person name="Submissions S."/>
        </authorList>
    </citation>
    <scope>NUCLEOTIDE SEQUENCE [LARGE SCALE GENOMIC DNA]</scope>
    <source>
        <strain evidence="4">BL36</strain>
    </source>
</reference>
<dbReference type="GO" id="GO:0016746">
    <property type="term" value="F:acyltransferase activity"/>
    <property type="evidence" value="ECO:0007669"/>
    <property type="project" value="UniProtKB-KW"/>
</dbReference>
<accession>A0A1I4FHQ9</accession>
<dbReference type="EMBL" id="FOTK01000001">
    <property type="protein sequence ID" value="SFL17468.1"/>
    <property type="molecule type" value="Genomic_DNA"/>
</dbReference>
<gene>
    <name evidence="3" type="ORF">SAMN05192568_1001355</name>
</gene>
<protein>
    <submittedName>
        <fullName evidence="3">Transferase hexapeptide (Six repeat-containing protein)</fullName>
    </submittedName>
</protein>
<evidence type="ECO:0000313" key="4">
    <source>
        <dbReference type="Proteomes" id="UP000199048"/>
    </source>
</evidence>
<proteinExistence type="predicted"/>
<dbReference type="AlphaFoldDB" id="A0A1I4FHQ9"/>
<keyword evidence="4" id="KW-1185">Reference proteome</keyword>
<dbReference type="PANTHER" id="PTHR43584:SF8">
    <property type="entry name" value="N-ACETYLMURAMATE ALPHA-1-PHOSPHATE URIDYLYLTRANSFERASE"/>
    <property type="match status" value="1"/>
</dbReference>
<organism evidence="3 4">
    <name type="scientific">Methylobacterium pseudosasicola</name>
    <dbReference type="NCBI Taxonomy" id="582667"/>
    <lineage>
        <taxon>Bacteria</taxon>
        <taxon>Pseudomonadati</taxon>
        <taxon>Pseudomonadota</taxon>
        <taxon>Alphaproteobacteria</taxon>
        <taxon>Hyphomicrobiales</taxon>
        <taxon>Methylobacteriaceae</taxon>
        <taxon>Methylobacterium</taxon>
    </lineage>
</organism>
<keyword evidence="2" id="KW-0012">Acyltransferase</keyword>
<evidence type="ECO:0000256" key="1">
    <source>
        <dbReference type="ARBA" id="ARBA00022679"/>
    </source>
</evidence>
<evidence type="ECO:0000256" key="2">
    <source>
        <dbReference type="ARBA" id="ARBA00023315"/>
    </source>
</evidence>
<dbReference type="Gene3D" id="2.160.10.10">
    <property type="entry name" value="Hexapeptide repeat proteins"/>
    <property type="match status" value="1"/>
</dbReference>
<dbReference type="SUPFAM" id="SSF51161">
    <property type="entry name" value="Trimeric LpxA-like enzymes"/>
    <property type="match status" value="1"/>
</dbReference>
<dbReference type="Proteomes" id="UP000199048">
    <property type="component" value="Unassembled WGS sequence"/>
</dbReference>
<evidence type="ECO:0000313" key="3">
    <source>
        <dbReference type="EMBL" id="SFL17468.1"/>
    </source>
</evidence>
<dbReference type="PANTHER" id="PTHR43584">
    <property type="entry name" value="NUCLEOTIDYL TRANSFERASE"/>
    <property type="match status" value="1"/>
</dbReference>
<sequence>MADDLPDLRDLIARYPASWLGALGLAPWEITARAAALIAERIGGLDGTYRVGDGVAIHAQAIVEPGATVKPPAIIGPACFVATGAYLRGGCWLEADCIVGPGAELKSAFLFAGAAAAHFNFVGDSILGASVNLEAGAIIANHRNEAPDRPILLRLGDRLIETGTRKFGALVGDEARIGANAVIAPGAVIDRRTIVPRLGLIDQGG</sequence>